<dbReference type="Proteomes" id="UP001283361">
    <property type="component" value="Unassembled WGS sequence"/>
</dbReference>
<dbReference type="InterPro" id="IPR028996">
    <property type="entry name" value="GM2-AP"/>
</dbReference>
<feature type="domain" description="MD-2-related lipid-recognition" evidence="3">
    <location>
        <begin position="24"/>
        <end position="185"/>
    </location>
</feature>
<feature type="signal peptide" evidence="2">
    <location>
        <begin position="1"/>
        <end position="21"/>
    </location>
</feature>
<reference evidence="4" key="1">
    <citation type="journal article" date="2023" name="G3 (Bethesda)">
        <title>A reference genome for the long-term kleptoplast-retaining sea slug Elysia crispata morphotype clarki.</title>
        <authorList>
            <person name="Eastman K.E."/>
            <person name="Pendleton A.L."/>
            <person name="Shaikh M.A."/>
            <person name="Suttiyut T."/>
            <person name="Ogas R."/>
            <person name="Tomko P."/>
            <person name="Gavelis G."/>
            <person name="Widhalm J.R."/>
            <person name="Wisecaver J.H."/>
        </authorList>
    </citation>
    <scope>NUCLEOTIDE SEQUENCE</scope>
    <source>
        <strain evidence="4">ECLA1</strain>
    </source>
</reference>
<evidence type="ECO:0000313" key="4">
    <source>
        <dbReference type="EMBL" id="KAK3763324.1"/>
    </source>
</evidence>
<protein>
    <recommendedName>
        <fullName evidence="3">MD-2-related lipid-recognition domain-containing protein</fullName>
    </recommendedName>
</protein>
<dbReference type="Pfam" id="PF02221">
    <property type="entry name" value="E1_DerP2_DerF2"/>
    <property type="match status" value="1"/>
</dbReference>
<dbReference type="PANTHER" id="PTHR17357">
    <property type="entry name" value="GM2 GANGLIOSIDE ACTIVATOR PROTEIN"/>
    <property type="match status" value="1"/>
</dbReference>
<dbReference type="PANTHER" id="PTHR17357:SF0">
    <property type="entry name" value="GANGLIOSIDE GM2 ACTIVATOR"/>
    <property type="match status" value="1"/>
</dbReference>
<dbReference type="SUPFAM" id="SSF63707">
    <property type="entry name" value="Ganglioside M2 (gm2) activator"/>
    <property type="match status" value="1"/>
</dbReference>
<evidence type="ECO:0000256" key="1">
    <source>
        <dbReference type="ARBA" id="ARBA00022729"/>
    </source>
</evidence>
<dbReference type="InterPro" id="IPR003172">
    <property type="entry name" value="ML_dom"/>
</dbReference>
<name>A0AAE0Z5M0_9GAST</name>
<dbReference type="GO" id="GO:0009898">
    <property type="term" value="C:cytoplasmic side of plasma membrane"/>
    <property type="evidence" value="ECO:0007669"/>
    <property type="project" value="TreeGrafter"/>
</dbReference>
<dbReference type="GO" id="GO:0008047">
    <property type="term" value="F:enzyme activator activity"/>
    <property type="evidence" value="ECO:0007669"/>
    <property type="project" value="InterPro"/>
</dbReference>
<comment type="caution">
    <text evidence="4">The sequence shown here is derived from an EMBL/GenBank/DDBJ whole genome shotgun (WGS) entry which is preliminary data.</text>
</comment>
<dbReference type="SMART" id="SM00737">
    <property type="entry name" value="ML"/>
    <property type="match status" value="1"/>
</dbReference>
<dbReference type="InterPro" id="IPR036846">
    <property type="entry name" value="GM2-AP_sf"/>
</dbReference>
<proteinExistence type="predicted"/>
<organism evidence="4 5">
    <name type="scientific">Elysia crispata</name>
    <name type="common">lettuce slug</name>
    <dbReference type="NCBI Taxonomy" id="231223"/>
    <lineage>
        <taxon>Eukaryota</taxon>
        <taxon>Metazoa</taxon>
        <taxon>Spiralia</taxon>
        <taxon>Lophotrochozoa</taxon>
        <taxon>Mollusca</taxon>
        <taxon>Gastropoda</taxon>
        <taxon>Heterobranchia</taxon>
        <taxon>Euthyneura</taxon>
        <taxon>Panpulmonata</taxon>
        <taxon>Sacoglossa</taxon>
        <taxon>Placobranchoidea</taxon>
        <taxon>Plakobranchidae</taxon>
        <taxon>Elysia</taxon>
    </lineage>
</organism>
<evidence type="ECO:0000256" key="2">
    <source>
        <dbReference type="SAM" id="SignalP"/>
    </source>
</evidence>
<evidence type="ECO:0000313" key="5">
    <source>
        <dbReference type="Proteomes" id="UP001283361"/>
    </source>
</evidence>
<feature type="chain" id="PRO_5042080836" description="MD-2-related lipid-recognition domain-containing protein" evidence="2">
    <location>
        <begin position="22"/>
        <end position="208"/>
    </location>
</feature>
<keyword evidence="5" id="KW-1185">Reference proteome</keyword>
<dbReference type="AlphaFoldDB" id="A0AAE0Z5M0"/>
<dbReference type="GO" id="GO:0005319">
    <property type="term" value="F:lipid transporter activity"/>
    <property type="evidence" value="ECO:0007669"/>
    <property type="project" value="TreeGrafter"/>
</dbReference>
<dbReference type="EMBL" id="JAWDGP010004573">
    <property type="protein sequence ID" value="KAK3763324.1"/>
    <property type="molecule type" value="Genomic_DNA"/>
</dbReference>
<accession>A0AAE0Z5M0</accession>
<dbReference type="Gene3D" id="2.70.220.10">
    <property type="entry name" value="Ganglioside GM2 activator"/>
    <property type="match status" value="1"/>
</dbReference>
<gene>
    <name evidence="4" type="ORF">RRG08_021147</name>
</gene>
<dbReference type="GO" id="GO:0006689">
    <property type="term" value="P:ganglioside catabolic process"/>
    <property type="evidence" value="ECO:0007669"/>
    <property type="project" value="InterPro"/>
</dbReference>
<sequence>MDARSALRILFYAAFLATSQGVKVKSCSGNPSTDIVTVNWYNAQPDPLQIPGDVSVSSSFTVHRPITGDLTLDVTISRKLGMMWLDLPCVKTSMGRLGSCSYHKFCDLLSQANSTGLCPNILLSNKIPCTCPIKAGTYTIPQTTMNLNLDFLQLPTSVISGEYQTSIRLTDMSTMKEILCYDVDLIIADPPTSKTFGSLGRFLVNLFG</sequence>
<keyword evidence="1 2" id="KW-0732">Signal</keyword>
<evidence type="ECO:0000259" key="3">
    <source>
        <dbReference type="SMART" id="SM00737"/>
    </source>
</evidence>